<evidence type="ECO:0000313" key="2">
    <source>
        <dbReference type="EMBL" id="RQG98323.1"/>
    </source>
</evidence>
<proteinExistence type="predicted"/>
<sequence>MAGCATPGSGLTARRRSAGVPDPEPPVYREWLPAPDGARSGLESASRYVDVGRTLERGGTLSVHLAATAVEFWAFGDWFGHDVDEIDGMLIQGSGPITTIYAGDVSIDDAAAGLEASGYDPLITDDAQALFRRRDHPRIAAVSSEGVVQTTVESNSDRALEDAIARTRAFLDAKAGERSRRHEADDAFARVTDALGAGIRTTVPRSASSWLPAGGRWGTAIDATDDGYVRRATAVGPHSGSSSTADGLESRLDEFEAHVDDVWDGSPTVYGDDAAIEAVVVAEADRPAESIDRLVPPRATLAFAYDDTEDAGVVAHRAGEAIETERLSITVNGRVVEDLRFESETFDAGDRFAIRGLNRNARVSVGYLLADRLGITLETFDGAGASLEDAEIDRV</sequence>
<keyword evidence="3" id="KW-1185">Reference proteome</keyword>
<organism evidence="2 3">
    <name type="scientific">Natrarchaeobius chitinivorans</name>
    <dbReference type="NCBI Taxonomy" id="1679083"/>
    <lineage>
        <taxon>Archaea</taxon>
        <taxon>Methanobacteriati</taxon>
        <taxon>Methanobacteriota</taxon>
        <taxon>Stenosarchaea group</taxon>
        <taxon>Halobacteria</taxon>
        <taxon>Halobacteriales</taxon>
        <taxon>Natrialbaceae</taxon>
        <taxon>Natrarchaeobius</taxon>
    </lineage>
</organism>
<evidence type="ECO:0000313" key="3">
    <source>
        <dbReference type="Proteomes" id="UP000281431"/>
    </source>
</evidence>
<accession>A0A3N6M497</accession>
<comment type="caution">
    <text evidence="2">The sequence shown here is derived from an EMBL/GenBank/DDBJ whole genome shotgun (WGS) entry which is preliminary data.</text>
</comment>
<reference evidence="2 3" key="1">
    <citation type="submission" date="2018-10" db="EMBL/GenBank/DDBJ databases">
        <title>Natrarchaeobius chitinivorans gen. nov., sp. nov., and Natrarchaeobius haloalkaliphilus sp. nov., alkaliphilic, chitin-utilizing haloarchaea from hypersaline alkaline lakes.</title>
        <authorList>
            <person name="Sorokin D.Y."/>
            <person name="Elcheninov A.G."/>
            <person name="Kostrikina N.A."/>
            <person name="Bale N.J."/>
            <person name="Sinninghe Damste J.S."/>
            <person name="Khijniak T.V."/>
            <person name="Kublanov I.V."/>
            <person name="Toshchakov S.V."/>
        </authorList>
    </citation>
    <scope>NUCLEOTIDE SEQUENCE [LARGE SCALE GENOMIC DNA]</scope>
    <source>
        <strain evidence="2 3">AArcht7</strain>
    </source>
</reference>
<protein>
    <submittedName>
        <fullName evidence="2">Uncharacterized protein</fullName>
    </submittedName>
</protein>
<dbReference type="Proteomes" id="UP000281431">
    <property type="component" value="Unassembled WGS sequence"/>
</dbReference>
<evidence type="ECO:0000256" key="1">
    <source>
        <dbReference type="SAM" id="MobiDB-lite"/>
    </source>
</evidence>
<gene>
    <name evidence="2" type="ORF">EA472_18095</name>
</gene>
<feature type="region of interest" description="Disordered" evidence="1">
    <location>
        <begin position="1"/>
        <end position="35"/>
    </location>
</feature>
<name>A0A3N6M497_NATCH</name>
<dbReference type="EMBL" id="REFZ01000016">
    <property type="protein sequence ID" value="RQG98323.1"/>
    <property type="molecule type" value="Genomic_DNA"/>
</dbReference>
<dbReference type="AlphaFoldDB" id="A0A3N6M497"/>